<gene>
    <name evidence="3" type="ORF">PHJA_002365600</name>
</gene>
<feature type="signal peptide" evidence="1">
    <location>
        <begin position="1"/>
        <end position="23"/>
    </location>
</feature>
<dbReference type="Proteomes" id="UP000653305">
    <property type="component" value="Unassembled WGS sequence"/>
</dbReference>
<evidence type="ECO:0000256" key="1">
    <source>
        <dbReference type="SAM" id="SignalP"/>
    </source>
</evidence>
<dbReference type="Gene3D" id="1.10.110.10">
    <property type="entry name" value="Plant lipid-transfer and hydrophobic proteins"/>
    <property type="match status" value="1"/>
</dbReference>
<dbReference type="InterPro" id="IPR036312">
    <property type="entry name" value="Bifun_inhib/LTP/seed_sf"/>
</dbReference>
<keyword evidence="1" id="KW-0732">Signal</keyword>
<sequence>MAISKSVFLLFIVTCFLSVSQEGDPMACVQKLLSCQPYMKGSSSSEPPSAACCMPPKQILASDRKCLCTVFTDPVLSKSLNVMQDDALNLVNSSGAYADSSL</sequence>
<accession>A0A830CSQ6</accession>
<dbReference type="CDD" id="cd00010">
    <property type="entry name" value="AAI_LTSS"/>
    <property type="match status" value="1"/>
</dbReference>
<feature type="chain" id="PRO_5032484604" description="Bifunctional inhibitor/plant lipid transfer protein/seed storage helical domain-containing protein" evidence="1">
    <location>
        <begin position="24"/>
        <end position="102"/>
    </location>
</feature>
<proteinExistence type="predicted"/>
<dbReference type="AlphaFoldDB" id="A0A830CSQ6"/>
<evidence type="ECO:0000259" key="2">
    <source>
        <dbReference type="Pfam" id="PF14368"/>
    </source>
</evidence>
<dbReference type="SUPFAM" id="SSF47699">
    <property type="entry name" value="Bifunctional inhibitor/lipid-transfer protein/seed storage 2S albumin"/>
    <property type="match status" value="1"/>
</dbReference>
<reference evidence="3" key="1">
    <citation type="submission" date="2020-07" db="EMBL/GenBank/DDBJ databases">
        <title>Ethylene signaling mediates host invasion by parasitic plants.</title>
        <authorList>
            <person name="Yoshida S."/>
        </authorList>
    </citation>
    <scope>NUCLEOTIDE SEQUENCE</scope>
    <source>
        <strain evidence="3">Okayama</strain>
    </source>
</reference>
<dbReference type="Pfam" id="PF14368">
    <property type="entry name" value="LTP_2"/>
    <property type="match status" value="1"/>
</dbReference>
<evidence type="ECO:0000313" key="3">
    <source>
        <dbReference type="EMBL" id="GFQ02217.1"/>
    </source>
</evidence>
<dbReference type="EMBL" id="BMAC01000732">
    <property type="protein sequence ID" value="GFQ02217.1"/>
    <property type="molecule type" value="Genomic_DNA"/>
</dbReference>
<name>A0A830CSQ6_9LAMI</name>
<dbReference type="InterPro" id="IPR016140">
    <property type="entry name" value="Bifunc_inhib/LTP/seed_store"/>
</dbReference>
<evidence type="ECO:0000313" key="4">
    <source>
        <dbReference type="Proteomes" id="UP000653305"/>
    </source>
</evidence>
<organism evidence="3 4">
    <name type="scientific">Phtheirospermum japonicum</name>
    <dbReference type="NCBI Taxonomy" id="374723"/>
    <lineage>
        <taxon>Eukaryota</taxon>
        <taxon>Viridiplantae</taxon>
        <taxon>Streptophyta</taxon>
        <taxon>Embryophyta</taxon>
        <taxon>Tracheophyta</taxon>
        <taxon>Spermatophyta</taxon>
        <taxon>Magnoliopsida</taxon>
        <taxon>eudicotyledons</taxon>
        <taxon>Gunneridae</taxon>
        <taxon>Pentapetalae</taxon>
        <taxon>asterids</taxon>
        <taxon>lamiids</taxon>
        <taxon>Lamiales</taxon>
        <taxon>Orobanchaceae</taxon>
        <taxon>Orobanchaceae incertae sedis</taxon>
        <taxon>Phtheirospermum</taxon>
    </lineage>
</organism>
<comment type="caution">
    <text evidence="3">The sequence shown here is derived from an EMBL/GenBank/DDBJ whole genome shotgun (WGS) entry which is preliminary data.</text>
</comment>
<dbReference type="OrthoDB" id="1925812at2759"/>
<feature type="domain" description="Bifunctional inhibitor/plant lipid transfer protein/seed storage helical" evidence="2">
    <location>
        <begin position="25"/>
        <end position="95"/>
    </location>
</feature>
<keyword evidence="4" id="KW-1185">Reference proteome</keyword>
<protein>
    <recommendedName>
        <fullName evidence="2">Bifunctional inhibitor/plant lipid transfer protein/seed storage helical domain-containing protein</fullName>
    </recommendedName>
</protein>